<dbReference type="SUPFAM" id="SSF53335">
    <property type="entry name" value="S-adenosyl-L-methionine-dependent methyltransferases"/>
    <property type="match status" value="1"/>
</dbReference>
<keyword evidence="1 5" id="KW-0489">Methyltransferase</keyword>
<dbReference type="PANTHER" id="PTHR13610">
    <property type="entry name" value="METHYLTRANSFERASE DOMAIN-CONTAINING PROTEIN"/>
    <property type="match status" value="1"/>
</dbReference>
<dbReference type="InterPro" id="IPR041698">
    <property type="entry name" value="Methyltransf_25"/>
</dbReference>
<keyword evidence="6" id="KW-1185">Reference proteome</keyword>
<dbReference type="CDD" id="cd02440">
    <property type="entry name" value="AdoMet_MTases"/>
    <property type="match status" value="1"/>
</dbReference>
<feature type="domain" description="Methyltransferase" evidence="4">
    <location>
        <begin position="26"/>
        <end position="102"/>
    </location>
</feature>
<sequence>MPYVPTPPGVARKMLELAGAGPDDIVYDLGCGDGRILITAVKEFGVKRAVGVEIRRELVQEARKKIAAEGLSDRIEIIHGDMFEVDISEASIVTLFLLTSVNDELAPKLEKELSPGTRVVSHEFQITSWRPSVLATIHDEFTSHNIYLYVIGAHRWNKG</sequence>
<evidence type="ECO:0000313" key="6">
    <source>
        <dbReference type="Proteomes" id="UP000001037"/>
    </source>
</evidence>
<keyword evidence="2" id="KW-0808">Transferase</keyword>
<protein>
    <submittedName>
        <fullName evidence="5">RNA methylase</fullName>
    </submittedName>
</protein>
<evidence type="ECO:0000256" key="3">
    <source>
        <dbReference type="ARBA" id="ARBA00022691"/>
    </source>
</evidence>
<dbReference type="eggNOG" id="arCOG01631">
    <property type="taxonomic scope" value="Archaea"/>
</dbReference>
<dbReference type="KEGG" id="pfm:Pyrfu_1720"/>
<gene>
    <name evidence="5" type="ordered locus">Pyrfu_1720</name>
</gene>
<dbReference type="HOGENOM" id="CLU_068443_2_1_2"/>
<dbReference type="InterPro" id="IPR029063">
    <property type="entry name" value="SAM-dependent_MTases_sf"/>
</dbReference>
<name>G0ECK5_PYRF1</name>
<dbReference type="FunCoup" id="G0ECK5">
    <property type="interactions" value="61"/>
</dbReference>
<dbReference type="NCBIfam" id="NF041081">
    <property type="entry name" value="prot_lys_mtase_Arch"/>
    <property type="match status" value="1"/>
</dbReference>
<evidence type="ECO:0000259" key="4">
    <source>
        <dbReference type="Pfam" id="PF13649"/>
    </source>
</evidence>
<evidence type="ECO:0000313" key="5">
    <source>
        <dbReference type="EMBL" id="AEM39575.1"/>
    </source>
</evidence>
<dbReference type="GO" id="GO:0032259">
    <property type="term" value="P:methylation"/>
    <property type="evidence" value="ECO:0007669"/>
    <property type="project" value="UniProtKB-KW"/>
</dbReference>
<dbReference type="InterPro" id="IPR026170">
    <property type="entry name" value="FAM173A/B"/>
</dbReference>
<evidence type="ECO:0000256" key="1">
    <source>
        <dbReference type="ARBA" id="ARBA00022603"/>
    </source>
</evidence>
<dbReference type="AlphaFoldDB" id="G0ECK5"/>
<organism evidence="5 6">
    <name type="scientific">Pyrolobus fumarii (strain DSM 11204 / 1A)</name>
    <dbReference type="NCBI Taxonomy" id="694429"/>
    <lineage>
        <taxon>Archaea</taxon>
        <taxon>Thermoproteota</taxon>
        <taxon>Thermoprotei</taxon>
        <taxon>Desulfurococcales</taxon>
        <taxon>Pyrodictiaceae</taxon>
        <taxon>Pyrolobus</taxon>
    </lineage>
</organism>
<evidence type="ECO:0000256" key="2">
    <source>
        <dbReference type="ARBA" id="ARBA00022679"/>
    </source>
</evidence>
<proteinExistence type="predicted"/>
<dbReference type="Pfam" id="PF13649">
    <property type="entry name" value="Methyltransf_25"/>
    <property type="match status" value="1"/>
</dbReference>
<keyword evidence="3" id="KW-0949">S-adenosyl-L-methionine</keyword>
<dbReference type="InterPro" id="IPR053600">
    <property type="entry name" value="Lysine_N-MTase"/>
</dbReference>
<dbReference type="PANTHER" id="PTHR13610:SF11">
    <property type="entry name" value="METHYLTRANSFERASE DOMAIN-CONTAINING PROTEIN"/>
    <property type="match status" value="1"/>
</dbReference>
<dbReference type="STRING" id="694429.Pyrfu_1720"/>
<accession>G0ECK5</accession>
<dbReference type="InParanoid" id="G0ECK5"/>
<reference evidence="5 6" key="1">
    <citation type="journal article" date="2011" name="Stand. Genomic Sci.">
        <title>Complete genome sequence of the hyperthermophilic chemolithoautotroph Pyrolobus fumarii type strain (1A).</title>
        <authorList>
            <person name="Anderson I."/>
            <person name="Goker M."/>
            <person name="Nolan M."/>
            <person name="Lucas S."/>
            <person name="Hammon N."/>
            <person name="Deshpande S."/>
            <person name="Cheng J.F."/>
            <person name="Tapia R."/>
            <person name="Han C."/>
            <person name="Goodwin L."/>
            <person name="Pitluck S."/>
            <person name="Huntemann M."/>
            <person name="Liolios K."/>
            <person name="Ivanova N."/>
            <person name="Pagani I."/>
            <person name="Mavromatis K."/>
            <person name="Ovchinikova G."/>
            <person name="Pati A."/>
            <person name="Chen A."/>
            <person name="Palaniappan K."/>
            <person name="Land M."/>
            <person name="Hauser L."/>
            <person name="Brambilla E.M."/>
            <person name="Huber H."/>
            <person name="Yasawong M."/>
            <person name="Rohde M."/>
            <person name="Spring S."/>
            <person name="Abt B."/>
            <person name="Sikorski J."/>
            <person name="Wirth R."/>
            <person name="Detter J.C."/>
            <person name="Woyke T."/>
            <person name="Bristow J."/>
            <person name="Eisen J.A."/>
            <person name="Markowitz V."/>
            <person name="Hugenholtz P."/>
            <person name="Kyrpides N.C."/>
            <person name="Klenk H.P."/>
            <person name="Lapidus A."/>
        </authorList>
    </citation>
    <scope>NUCLEOTIDE SEQUENCE [LARGE SCALE GENOMIC DNA]</scope>
    <source>
        <strain evidence="6">DSM 11204 / 1A</strain>
    </source>
</reference>
<dbReference type="Gene3D" id="3.40.50.150">
    <property type="entry name" value="Vaccinia Virus protein VP39"/>
    <property type="match status" value="1"/>
</dbReference>
<dbReference type="GO" id="GO:0016279">
    <property type="term" value="F:protein-lysine N-methyltransferase activity"/>
    <property type="evidence" value="ECO:0007669"/>
    <property type="project" value="InterPro"/>
</dbReference>
<dbReference type="EMBL" id="CP002838">
    <property type="protein sequence ID" value="AEM39575.1"/>
    <property type="molecule type" value="Genomic_DNA"/>
</dbReference>
<dbReference type="Proteomes" id="UP000001037">
    <property type="component" value="Chromosome"/>
</dbReference>